<accession>A0A937FA60</accession>
<dbReference type="InterPro" id="IPR023228">
    <property type="entry name" value="SAM_OH_AdoTrfase_N_sf"/>
</dbReference>
<dbReference type="AlphaFoldDB" id="A0A937FA60"/>
<dbReference type="Gene3D" id="2.40.30.90">
    <property type="entry name" value="Bacterial fluorinating enzyme like"/>
    <property type="match status" value="1"/>
</dbReference>
<dbReference type="Gene3D" id="3.40.50.10790">
    <property type="entry name" value="S-adenosyl-l-methionine hydroxide adenosyltransferase, N-terminal"/>
    <property type="match status" value="1"/>
</dbReference>
<dbReference type="Proteomes" id="UP000659388">
    <property type="component" value="Unassembled WGS sequence"/>
</dbReference>
<evidence type="ECO:0000259" key="3">
    <source>
        <dbReference type="Pfam" id="PF01887"/>
    </source>
</evidence>
<protein>
    <submittedName>
        <fullName evidence="5">SAM-dependent chlorinase/fluorinase</fullName>
    </submittedName>
</protein>
<dbReference type="InterPro" id="IPR023227">
    <property type="entry name" value="SAM_OH_AdoTrfase_C_sf"/>
</dbReference>
<evidence type="ECO:0000259" key="4">
    <source>
        <dbReference type="Pfam" id="PF20257"/>
    </source>
</evidence>
<evidence type="ECO:0000256" key="1">
    <source>
        <dbReference type="ARBA" id="ARBA00022691"/>
    </source>
</evidence>
<gene>
    <name evidence="5" type="ORF">JL102_20370</name>
</gene>
<reference evidence="5" key="1">
    <citation type="submission" date="2021-01" db="EMBL/GenBank/DDBJ databases">
        <title>Fulvivirga kasyanovii gen. nov., sp nov., a novel member of the phylum Bacteroidetes isolated from seawater in a mussel farm.</title>
        <authorList>
            <person name="Zhao L.-H."/>
            <person name="Wang Z.-J."/>
        </authorList>
    </citation>
    <scope>NUCLEOTIDE SEQUENCE</scope>
    <source>
        <strain evidence="5">2943</strain>
    </source>
</reference>
<feature type="domain" description="S-adenosyl-l-methionine hydroxide adenosyltransferase N-terminal" evidence="3">
    <location>
        <begin position="4"/>
        <end position="143"/>
    </location>
</feature>
<dbReference type="PANTHER" id="PTHR35092:SF1">
    <property type="entry name" value="CHLORINASE MJ1651"/>
    <property type="match status" value="1"/>
</dbReference>
<dbReference type="PIRSF" id="PIRSF006779">
    <property type="entry name" value="UCP006779"/>
    <property type="match status" value="1"/>
</dbReference>
<dbReference type="RefSeq" id="WP_202246314.1">
    <property type="nucleotide sequence ID" value="NZ_JAESIY010000013.1"/>
</dbReference>
<organism evidence="5 6">
    <name type="scientific">Fulvivirga sediminis</name>
    <dbReference type="NCBI Taxonomy" id="2803949"/>
    <lineage>
        <taxon>Bacteria</taxon>
        <taxon>Pseudomonadati</taxon>
        <taxon>Bacteroidota</taxon>
        <taxon>Cytophagia</taxon>
        <taxon>Cytophagales</taxon>
        <taxon>Fulvivirgaceae</taxon>
        <taxon>Fulvivirga</taxon>
    </lineage>
</organism>
<keyword evidence="1" id="KW-0949">S-adenosyl-L-methionine</keyword>
<dbReference type="SUPFAM" id="SSF101852">
    <property type="entry name" value="Bacterial fluorinating enzyme, C-terminal domain"/>
    <property type="match status" value="1"/>
</dbReference>
<dbReference type="PANTHER" id="PTHR35092">
    <property type="entry name" value="CHLORINASE MJ1651"/>
    <property type="match status" value="1"/>
</dbReference>
<comment type="similarity">
    <text evidence="2">Belongs to the SAM hydrolase / SAM-dependent halogenase family.</text>
</comment>
<keyword evidence="6" id="KW-1185">Reference proteome</keyword>
<evidence type="ECO:0000256" key="2">
    <source>
        <dbReference type="ARBA" id="ARBA00024035"/>
    </source>
</evidence>
<comment type="caution">
    <text evidence="5">The sequence shown here is derived from an EMBL/GenBank/DDBJ whole genome shotgun (WGS) entry which is preliminary data.</text>
</comment>
<dbReference type="Pfam" id="PF20257">
    <property type="entry name" value="SAM_HAT_C"/>
    <property type="match status" value="1"/>
</dbReference>
<evidence type="ECO:0000313" key="6">
    <source>
        <dbReference type="Proteomes" id="UP000659388"/>
    </source>
</evidence>
<dbReference type="InterPro" id="IPR002747">
    <property type="entry name" value="SAM_OH_AdoTrfase"/>
</dbReference>
<name>A0A937FA60_9BACT</name>
<dbReference type="SUPFAM" id="SSF102522">
    <property type="entry name" value="Bacterial fluorinating enzyme, N-terminal domain"/>
    <property type="match status" value="1"/>
</dbReference>
<proteinExistence type="inferred from homology"/>
<dbReference type="InterPro" id="IPR046470">
    <property type="entry name" value="SAM_HAT_C"/>
</dbReference>
<dbReference type="EMBL" id="JAESIY010000013">
    <property type="protein sequence ID" value="MBL3658520.1"/>
    <property type="molecule type" value="Genomic_DNA"/>
</dbReference>
<dbReference type="InterPro" id="IPR046469">
    <property type="entry name" value="SAM_HAT_N"/>
</dbReference>
<sequence length="256" mass="28060">MAIITFLSDFGESDHYVSAVKAKILSANSGINIVDISHKISTCDIAHAAYVTKAVFHDFPKGTIHIIAVNSIGQIGDKYIAAELDGHYFITTDNGLLGLISDQEPREQVELTLEDTTTTFPAKQVFAPAAAKLASGSKLKSLGTPLSRIKRMLGRHLKANKRQISGNIIRVDHYGNLITNIDKTTFDILSKDKKFTIHFSRETVNRVNNSLNQVDAGDVFSIFNDQGLLEIGINQGIASELLGLEYDSPVIINFEE</sequence>
<feature type="domain" description="S-adenosyl-l-methionine hydroxide adenosyltransferase C-terminal" evidence="4">
    <location>
        <begin position="166"/>
        <end position="250"/>
    </location>
</feature>
<evidence type="ECO:0000313" key="5">
    <source>
        <dbReference type="EMBL" id="MBL3658520.1"/>
    </source>
</evidence>
<dbReference type="Pfam" id="PF01887">
    <property type="entry name" value="SAM_HAT_N"/>
    <property type="match status" value="1"/>
</dbReference>